<keyword evidence="4 12" id="KW-0349">Heme</keyword>
<evidence type="ECO:0000256" key="7">
    <source>
        <dbReference type="ARBA" id="ARBA00022989"/>
    </source>
</evidence>
<name>A0A8H7ARI6_9EURO</name>
<evidence type="ECO:0000256" key="6">
    <source>
        <dbReference type="ARBA" id="ARBA00022723"/>
    </source>
</evidence>
<evidence type="ECO:0000313" key="14">
    <source>
        <dbReference type="EMBL" id="KAF7513029.1"/>
    </source>
</evidence>
<dbReference type="GO" id="GO:0004497">
    <property type="term" value="F:monooxygenase activity"/>
    <property type="evidence" value="ECO:0007669"/>
    <property type="project" value="UniProtKB-KW"/>
</dbReference>
<evidence type="ECO:0000256" key="5">
    <source>
        <dbReference type="ARBA" id="ARBA00022692"/>
    </source>
</evidence>
<keyword evidence="15" id="KW-1185">Reference proteome</keyword>
<comment type="cofactor">
    <cofactor evidence="1 12">
        <name>heme</name>
        <dbReference type="ChEBI" id="CHEBI:30413"/>
    </cofactor>
</comment>
<dbReference type="GO" id="GO:0016020">
    <property type="term" value="C:membrane"/>
    <property type="evidence" value="ECO:0007669"/>
    <property type="project" value="UniProtKB-SubCell"/>
</dbReference>
<dbReference type="Gene3D" id="1.10.630.10">
    <property type="entry name" value="Cytochrome P450"/>
    <property type="match status" value="1"/>
</dbReference>
<dbReference type="InterPro" id="IPR036396">
    <property type="entry name" value="Cyt_P450_sf"/>
</dbReference>
<keyword evidence="9 12" id="KW-0408">Iron</keyword>
<dbReference type="PRINTS" id="PR00465">
    <property type="entry name" value="EP450IV"/>
</dbReference>
<dbReference type="CDD" id="cd11061">
    <property type="entry name" value="CYP67-like"/>
    <property type="match status" value="1"/>
</dbReference>
<accession>A0A8H7ARI6</accession>
<keyword evidence="8" id="KW-0560">Oxidoreductase</keyword>
<evidence type="ECO:0008006" key="16">
    <source>
        <dbReference type="Google" id="ProtNLM"/>
    </source>
</evidence>
<dbReference type="AlphaFoldDB" id="A0A8H7ARI6"/>
<dbReference type="InterPro" id="IPR002403">
    <property type="entry name" value="Cyt_P450_E_grp-IV"/>
</dbReference>
<keyword evidence="5 13" id="KW-0812">Transmembrane</keyword>
<reference evidence="14" key="1">
    <citation type="submission" date="2020-02" db="EMBL/GenBank/DDBJ databases">
        <authorList>
            <person name="Palmer J.M."/>
        </authorList>
    </citation>
    <scope>NUCLEOTIDE SEQUENCE</scope>
    <source>
        <strain evidence="14">EPUS1.4</strain>
        <tissue evidence="14">Thallus</tissue>
    </source>
</reference>
<dbReference type="GO" id="GO:0016705">
    <property type="term" value="F:oxidoreductase activity, acting on paired donors, with incorporation or reduction of molecular oxygen"/>
    <property type="evidence" value="ECO:0007669"/>
    <property type="project" value="InterPro"/>
</dbReference>
<dbReference type="PANTHER" id="PTHR24305">
    <property type="entry name" value="CYTOCHROME P450"/>
    <property type="match status" value="1"/>
</dbReference>
<evidence type="ECO:0000256" key="2">
    <source>
        <dbReference type="ARBA" id="ARBA00004370"/>
    </source>
</evidence>
<dbReference type="FunFam" id="1.10.630.10:FF:000063">
    <property type="entry name" value="Cytochrome P450 monooxygenase"/>
    <property type="match status" value="1"/>
</dbReference>
<comment type="similarity">
    <text evidence="3">Belongs to the cytochrome P450 family.</text>
</comment>
<dbReference type="InterPro" id="IPR050121">
    <property type="entry name" value="Cytochrome_P450_monoxygenase"/>
</dbReference>
<gene>
    <name evidence="14" type="ORF">GJ744_011295</name>
</gene>
<dbReference type="GO" id="GO:1902181">
    <property type="term" value="P:verruculogen biosynthetic process"/>
    <property type="evidence" value="ECO:0007669"/>
    <property type="project" value="UniProtKB-ARBA"/>
</dbReference>
<evidence type="ECO:0000256" key="10">
    <source>
        <dbReference type="ARBA" id="ARBA00023033"/>
    </source>
</evidence>
<evidence type="ECO:0000256" key="9">
    <source>
        <dbReference type="ARBA" id="ARBA00023004"/>
    </source>
</evidence>
<evidence type="ECO:0000256" key="3">
    <source>
        <dbReference type="ARBA" id="ARBA00010617"/>
    </source>
</evidence>
<feature type="transmembrane region" description="Helical" evidence="13">
    <location>
        <begin position="6"/>
        <end position="24"/>
    </location>
</feature>
<dbReference type="OrthoDB" id="6329284at2759"/>
<dbReference type="InterPro" id="IPR001128">
    <property type="entry name" value="Cyt_P450"/>
</dbReference>
<feature type="binding site" description="axial binding residue" evidence="12">
    <location>
        <position position="453"/>
    </location>
    <ligand>
        <name>heme</name>
        <dbReference type="ChEBI" id="CHEBI:30413"/>
    </ligand>
    <ligandPart>
        <name>Fe</name>
        <dbReference type="ChEBI" id="CHEBI:18248"/>
    </ligandPart>
</feature>
<organism evidence="14 15">
    <name type="scientific">Endocarpon pusillum</name>
    <dbReference type="NCBI Taxonomy" id="364733"/>
    <lineage>
        <taxon>Eukaryota</taxon>
        <taxon>Fungi</taxon>
        <taxon>Dikarya</taxon>
        <taxon>Ascomycota</taxon>
        <taxon>Pezizomycotina</taxon>
        <taxon>Eurotiomycetes</taxon>
        <taxon>Chaetothyriomycetidae</taxon>
        <taxon>Verrucariales</taxon>
        <taxon>Verrucariaceae</taxon>
        <taxon>Endocarpon</taxon>
    </lineage>
</organism>
<comment type="caution">
    <text evidence="14">The sequence shown here is derived from an EMBL/GenBank/DDBJ whole genome shotgun (WGS) entry which is preliminary data.</text>
</comment>
<keyword evidence="10" id="KW-0503">Monooxygenase</keyword>
<keyword evidence="11 13" id="KW-0472">Membrane</keyword>
<keyword evidence="6 12" id="KW-0479">Metal-binding</keyword>
<evidence type="ECO:0000256" key="4">
    <source>
        <dbReference type="ARBA" id="ARBA00022617"/>
    </source>
</evidence>
<sequence>MYGVRYVHTFFVLYAFTVAAFMVSDGEPIRNALIQATSIAACFFGGLYSSLLVYRLFFHPLNKFSGPLGARVSSFWLSLQLRNADSHKKLLKLHEEHGDFVRVGSSDLSIVHPKAVEAIYGLGTKCIKGDWYDLTLPMVSLQTTRHKATHDRRRRLWSTAFSDKALKGYEERISRYQQRLIAQVSSFGGQPVNVTTWFNLYSFDVMGDLAFGSSFNMLETRSEHWAIKLLNEGVEPLSFMFPTWFFRMLVNIPGLATDWWRFIGYCWQKLDERMSTKVDIPDVMSALLAPWKDKRPEGGDLEILQGDSQLIVVAGSDTTAATLTTVMYELARRPDHISRLREEILPYVTKTGEIPHQRIQYLDHLNGVINETLRLHPPVPSSLQRKTPTEGIEIDGVYIPGNMTVFCPQYVIGRNEDVYQNARAFIPERWYSRPEMIKEKKAFAPFSTGSYGCIGRPLALLNVRTTIAKLIMEFDVSFAPGEDGMMLEANTRVHFTAGLGELNLVFKRRQP</sequence>
<evidence type="ECO:0000256" key="12">
    <source>
        <dbReference type="PIRSR" id="PIRSR602403-1"/>
    </source>
</evidence>
<dbReference type="GO" id="GO:0020037">
    <property type="term" value="F:heme binding"/>
    <property type="evidence" value="ECO:0007669"/>
    <property type="project" value="InterPro"/>
</dbReference>
<dbReference type="PANTHER" id="PTHR24305:SF112">
    <property type="entry name" value="L-ORNITHINE-N5-MONOOXYGENASE (EUROFUNG)"/>
    <property type="match status" value="1"/>
</dbReference>
<dbReference type="EMBL" id="JAACFV010000008">
    <property type="protein sequence ID" value="KAF7513029.1"/>
    <property type="molecule type" value="Genomic_DNA"/>
</dbReference>
<keyword evidence="7 13" id="KW-1133">Transmembrane helix</keyword>
<evidence type="ECO:0000256" key="11">
    <source>
        <dbReference type="ARBA" id="ARBA00023136"/>
    </source>
</evidence>
<dbReference type="SUPFAM" id="SSF48264">
    <property type="entry name" value="Cytochrome P450"/>
    <property type="match status" value="1"/>
</dbReference>
<proteinExistence type="inferred from homology"/>
<dbReference type="GO" id="GO:0005506">
    <property type="term" value="F:iron ion binding"/>
    <property type="evidence" value="ECO:0007669"/>
    <property type="project" value="InterPro"/>
</dbReference>
<evidence type="ECO:0000256" key="13">
    <source>
        <dbReference type="SAM" id="Phobius"/>
    </source>
</evidence>
<feature type="transmembrane region" description="Helical" evidence="13">
    <location>
        <begin position="36"/>
        <end position="57"/>
    </location>
</feature>
<comment type="subcellular location">
    <subcellularLocation>
        <location evidence="2">Membrane</location>
    </subcellularLocation>
</comment>
<dbReference type="Proteomes" id="UP000606974">
    <property type="component" value="Unassembled WGS sequence"/>
</dbReference>
<evidence type="ECO:0000313" key="15">
    <source>
        <dbReference type="Proteomes" id="UP000606974"/>
    </source>
</evidence>
<dbReference type="Pfam" id="PF00067">
    <property type="entry name" value="p450"/>
    <property type="match status" value="1"/>
</dbReference>
<evidence type="ECO:0000256" key="1">
    <source>
        <dbReference type="ARBA" id="ARBA00001971"/>
    </source>
</evidence>
<protein>
    <recommendedName>
        <fullName evidence="16">Tryprostatin B 6-hydroxylase</fullName>
    </recommendedName>
</protein>
<evidence type="ECO:0000256" key="8">
    <source>
        <dbReference type="ARBA" id="ARBA00023002"/>
    </source>
</evidence>
<dbReference type="PRINTS" id="PR00385">
    <property type="entry name" value="P450"/>
</dbReference>